<comment type="similarity">
    <text evidence="2 6">Belongs to the DP1 family.</text>
</comment>
<feature type="region of interest" description="Disordered" evidence="7">
    <location>
        <begin position="184"/>
        <end position="221"/>
    </location>
</feature>
<comment type="subcellular location">
    <subcellularLocation>
        <location evidence="1 6">Membrane</location>
        <topology evidence="1 6">Multi-pass membrane protein</topology>
    </subcellularLocation>
</comment>
<dbReference type="InterPro" id="IPR004345">
    <property type="entry name" value="TB2_DP1_HVA22"/>
</dbReference>
<dbReference type="Pfam" id="PF03134">
    <property type="entry name" value="TB2_DP1_HVA22"/>
    <property type="match status" value="1"/>
</dbReference>
<dbReference type="Proteomes" id="UP000298327">
    <property type="component" value="Unassembled WGS sequence"/>
</dbReference>
<reference evidence="8 9" key="1">
    <citation type="submission" date="2019-02" db="EMBL/GenBank/DDBJ databases">
        <title>Genome sequencing of the rare red list fungi Dentipellis fragilis.</title>
        <authorList>
            <person name="Buettner E."/>
            <person name="Kellner H."/>
        </authorList>
    </citation>
    <scope>NUCLEOTIDE SEQUENCE [LARGE SCALE GENOMIC DNA]</scope>
    <source>
        <strain evidence="8 9">DSM 105465</strain>
    </source>
</reference>
<evidence type="ECO:0000256" key="1">
    <source>
        <dbReference type="ARBA" id="ARBA00004141"/>
    </source>
</evidence>
<keyword evidence="3" id="KW-0812">Transmembrane</keyword>
<evidence type="ECO:0000313" key="8">
    <source>
        <dbReference type="EMBL" id="TFY70921.1"/>
    </source>
</evidence>
<evidence type="ECO:0000256" key="3">
    <source>
        <dbReference type="ARBA" id="ARBA00022692"/>
    </source>
</evidence>
<keyword evidence="5" id="KW-0472">Membrane</keyword>
<evidence type="ECO:0000256" key="7">
    <source>
        <dbReference type="SAM" id="MobiDB-lite"/>
    </source>
</evidence>
<organism evidence="8 9">
    <name type="scientific">Dentipellis fragilis</name>
    <dbReference type="NCBI Taxonomy" id="205917"/>
    <lineage>
        <taxon>Eukaryota</taxon>
        <taxon>Fungi</taxon>
        <taxon>Dikarya</taxon>
        <taxon>Basidiomycota</taxon>
        <taxon>Agaricomycotina</taxon>
        <taxon>Agaricomycetes</taxon>
        <taxon>Russulales</taxon>
        <taxon>Hericiaceae</taxon>
        <taxon>Dentipellis</taxon>
    </lineage>
</organism>
<gene>
    <name evidence="8" type="ORF">EVG20_g2085</name>
</gene>
<dbReference type="GO" id="GO:0016020">
    <property type="term" value="C:membrane"/>
    <property type="evidence" value="ECO:0007669"/>
    <property type="project" value="UniProtKB-SubCell"/>
</dbReference>
<dbReference type="PANTHER" id="PTHR12300:SF161">
    <property type="entry name" value="RECEPTOR EXPRESSION-ENHANCING PROTEIN"/>
    <property type="match status" value="1"/>
</dbReference>
<protein>
    <recommendedName>
        <fullName evidence="6">Protein YOP1</fullName>
    </recommendedName>
</protein>
<name>A0A4Y9ZAT9_9AGAM</name>
<proteinExistence type="inferred from homology"/>
<comment type="caution">
    <text evidence="8">The sequence shown here is derived from an EMBL/GenBank/DDBJ whole genome shotgun (WGS) entry which is preliminary data.</text>
</comment>
<keyword evidence="4" id="KW-1133">Transmembrane helix</keyword>
<evidence type="ECO:0000256" key="4">
    <source>
        <dbReference type="ARBA" id="ARBA00022989"/>
    </source>
</evidence>
<evidence type="ECO:0000256" key="6">
    <source>
        <dbReference type="RuleBase" id="RU362006"/>
    </source>
</evidence>
<keyword evidence="9" id="KW-1185">Reference proteome</keyword>
<dbReference type="PANTHER" id="PTHR12300">
    <property type="entry name" value="HVA22-LIKE PROTEINS"/>
    <property type="match status" value="1"/>
</dbReference>
<dbReference type="EMBL" id="SEOQ01000075">
    <property type="protein sequence ID" value="TFY70921.1"/>
    <property type="molecule type" value="Genomic_DNA"/>
</dbReference>
<evidence type="ECO:0000256" key="5">
    <source>
        <dbReference type="ARBA" id="ARBA00023136"/>
    </source>
</evidence>
<feature type="compositionally biased region" description="Polar residues" evidence="7">
    <location>
        <begin position="195"/>
        <end position="221"/>
    </location>
</feature>
<dbReference type="AlphaFoldDB" id="A0A4Y9ZAT9"/>
<evidence type="ECO:0000313" key="9">
    <source>
        <dbReference type="Proteomes" id="UP000298327"/>
    </source>
</evidence>
<sequence length="221" mass="25079">MFMSLLSHLLSGWFAFLLPSYKTFKALKHRPVSEPELERWTTYWAIVGLFVAFEYSAEWLLSWFPFYWELKTTFLLYLSLPQLEGSSYIYKNYLEPYLNKNEVQIDAAIQSAQTETLAFVQTRLVWLWEIVWGLINKTPVATRSTTQTNGQASAAPNPVAIAQSLWVTFGSSFVSAQAKPQQQEAVASKPAASIRSVSSSVEPTQGYNVEQRTPQTSDETN</sequence>
<accession>A0A4Y9ZAT9</accession>
<evidence type="ECO:0000256" key="2">
    <source>
        <dbReference type="ARBA" id="ARBA00008573"/>
    </source>
</evidence>
<dbReference type="OrthoDB" id="434647at2759"/>